<keyword evidence="1" id="KW-0732">Signal</keyword>
<dbReference type="AlphaFoldDB" id="G9NQT4"/>
<sequence>MDVHGMAVQTFFVILFFLPRDIGRQLNVMQPTPEMDGGEWFIVTGCRRCWRRLLKRQKLGMIQELLDLDLATFSLVSRVFV</sequence>
<proteinExistence type="predicted"/>
<organism evidence="2 3">
    <name type="scientific">Hypocrea atroviridis (strain ATCC 20476 / IMI 206040)</name>
    <name type="common">Trichoderma atroviride</name>
    <dbReference type="NCBI Taxonomy" id="452589"/>
    <lineage>
        <taxon>Eukaryota</taxon>
        <taxon>Fungi</taxon>
        <taxon>Dikarya</taxon>
        <taxon>Ascomycota</taxon>
        <taxon>Pezizomycotina</taxon>
        <taxon>Sordariomycetes</taxon>
        <taxon>Hypocreomycetidae</taxon>
        <taxon>Hypocreales</taxon>
        <taxon>Hypocreaceae</taxon>
        <taxon>Trichoderma</taxon>
    </lineage>
</organism>
<dbReference type="EMBL" id="ABDG02000021">
    <property type="protein sequence ID" value="EHK46904.1"/>
    <property type="molecule type" value="Genomic_DNA"/>
</dbReference>
<dbReference type="HOGENOM" id="CLU_2574176_0_0_1"/>
<feature type="chain" id="PRO_5003524540" evidence="1">
    <location>
        <begin position="24"/>
        <end position="81"/>
    </location>
</feature>
<reference evidence="2 3" key="1">
    <citation type="journal article" date="2011" name="Genome Biol.">
        <title>Comparative genome sequence analysis underscores mycoparasitism as the ancestral life style of Trichoderma.</title>
        <authorList>
            <person name="Kubicek C.P."/>
            <person name="Herrera-Estrella A."/>
            <person name="Seidl-Seiboth V."/>
            <person name="Martinez D.A."/>
            <person name="Druzhinina I.S."/>
            <person name="Thon M."/>
            <person name="Zeilinger S."/>
            <person name="Casas-Flores S."/>
            <person name="Horwitz B.A."/>
            <person name="Mukherjee P.K."/>
            <person name="Mukherjee M."/>
            <person name="Kredics L."/>
            <person name="Alcaraz L.D."/>
            <person name="Aerts A."/>
            <person name="Antal Z."/>
            <person name="Atanasova L."/>
            <person name="Cervantes-Badillo M.G."/>
            <person name="Challacombe J."/>
            <person name="Chertkov O."/>
            <person name="McCluskey K."/>
            <person name="Coulpier F."/>
            <person name="Deshpande N."/>
            <person name="von Doehren H."/>
            <person name="Ebbole D.J."/>
            <person name="Esquivel-Naranjo E.U."/>
            <person name="Fekete E."/>
            <person name="Flipphi M."/>
            <person name="Glaser F."/>
            <person name="Gomez-Rodriguez E.Y."/>
            <person name="Gruber S."/>
            <person name="Han C."/>
            <person name="Henrissat B."/>
            <person name="Hermosa R."/>
            <person name="Hernandez-Onate M."/>
            <person name="Karaffa L."/>
            <person name="Kosti I."/>
            <person name="Le Crom S."/>
            <person name="Lindquist E."/>
            <person name="Lucas S."/>
            <person name="Luebeck M."/>
            <person name="Luebeck P.S."/>
            <person name="Margeot A."/>
            <person name="Metz B."/>
            <person name="Misra M."/>
            <person name="Nevalainen H."/>
            <person name="Omann M."/>
            <person name="Packer N."/>
            <person name="Perrone G."/>
            <person name="Uresti-Rivera E.E."/>
            <person name="Salamov A."/>
            <person name="Schmoll M."/>
            <person name="Seiboth B."/>
            <person name="Shapiro H."/>
            <person name="Sukno S."/>
            <person name="Tamayo-Ramos J.A."/>
            <person name="Tisch D."/>
            <person name="Wiest A."/>
            <person name="Wilkinson H.H."/>
            <person name="Zhang M."/>
            <person name="Coutinho P.M."/>
            <person name="Kenerley C.M."/>
            <person name="Monte E."/>
            <person name="Baker S.E."/>
            <person name="Grigoriev I.V."/>
        </authorList>
    </citation>
    <scope>NUCLEOTIDE SEQUENCE [LARGE SCALE GENOMIC DNA]</scope>
    <source>
        <strain evidence="3">ATCC 20476 / IMI 206040</strain>
    </source>
</reference>
<evidence type="ECO:0000313" key="3">
    <source>
        <dbReference type="Proteomes" id="UP000005426"/>
    </source>
</evidence>
<dbReference type="Proteomes" id="UP000005426">
    <property type="component" value="Unassembled WGS sequence"/>
</dbReference>
<accession>G9NQT4</accession>
<evidence type="ECO:0000313" key="2">
    <source>
        <dbReference type="EMBL" id="EHK46904.1"/>
    </source>
</evidence>
<name>G9NQT4_HYPAI</name>
<evidence type="ECO:0000256" key="1">
    <source>
        <dbReference type="SAM" id="SignalP"/>
    </source>
</evidence>
<keyword evidence="3" id="KW-1185">Reference proteome</keyword>
<comment type="caution">
    <text evidence="2">The sequence shown here is derived from an EMBL/GenBank/DDBJ whole genome shotgun (WGS) entry which is preliminary data.</text>
</comment>
<protein>
    <submittedName>
        <fullName evidence="2">Uncharacterized protein</fullName>
    </submittedName>
</protein>
<feature type="signal peptide" evidence="1">
    <location>
        <begin position="1"/>
        <end position="23"/>
    </location>
</feature>
<gene>
    <name evidence="2" type="ORF">TRIATDRAFT_298797</name>
</gene>